<evidence type="ECO:0000256" key="3">
    <source>
        <dbReference type="ARBA" id="ARBA00022801"/>
    </source>
</evidence>
<dbReference type="Proteomes" id="UP001517376">
    <property type="component" value="Unassembled WGS sequence"/>
</dbReference>
<dbReference type="SMART" id="SM00849">
    <property type="entry name" value="Lactamase_B"/>
    <property type="match status" value="1"/>
</dbReference>
<evidence type="ECO:0000256" key="2">
    <source>
        <dbReference type="ARBA" id="ARBA00022723"/>
    </source>
</evidence>
<evidence type="ECO:0000256" key="4">
    <source>
        <dbReference type="ARBA" id="ARBA00022833"/>
    </source>
</evidence>
<comment type="caution">
    <text evidence="7">The sequence shown here is derived from an EMBL/GenBank/DDBJ whole genome shotgun (WGS) entry which is preliminary data.</text>
</comment>
<dbReference type="InterPro" id="IPR001279">
    <property type="entry name" value="Metallo-B-lactamas"/>
</dbReference>
<dbReference type="Gene3D" id="3.60.15.10">
    <property type="entry name" value="Ribonuclease Z/Hydroxyacylglutathione hydrolase-like"/>
    <property type="match status" value="1"/>
</dbReference>
<dbReference type="RefSeq" id="WP_161765103.1">
    <property type="nucleotide sequence ID" value="NZ_JAAATW010000001.1"/>
</dbReference>
<evidence type="ECO:0000259" key="6">
    <source>
        <dbReference type="SMART" id="SM00849"/>
    </source>
</evidence>
<feature type="signal peptide" evidence="5">
    <location>
        <begin position="1"/>
        <end position="30"/>
    </location>
</feature>
<keyword evidence="5" id="KW-0732">Signal</keyword>
<keyword evidence="3" id="KW-0378">Hydrolase</keyword>
<protein>
    <submittedName>
        <fullName evidence="7">MBL fold metallo-hydrolase</fullName>
    </submittedName>
</protein>
<proteinExistence type="inferred from homology"/>
<accession>A0ABW9Y0W9</accession>
<organism evidence="7 8">
    <name type="scientific">Paragemmobacter ruber</name>
    <dbReference type="NCBI Taxonomy" id="1985673"/>
    <lineage>
        <taxon>Bacteria</taxon>
        <taxon>Pseudomonadati</taxon>
        <taxon>Pseudomonadota</taxon>
        <taxon>Alphaproteobacteria</taxon>
        <taxon>Rhodobacterales</taxon>
        <taxon>Paracoccaceae</taxon>
        <taxon>Paragemmobacter</taxon>
    </lineage>
</organism>
<dbReference type="Pfam" id="PF00753">
    <property type="entry name" value="Lactamase_B"/>
    <property type="match status" value="1"/>
</dbReference>
<sequence length="324" mass="33332">MNPNFSRRTALFGGALALGAPLLNARVAIAQESETPKVALPSFYDRMVGDLRVTALVDGYFDLGRPLITNATAEQIDTGMAQAYLPPGDLIRLPISIHLVHGPDGITMIDAGSGSAFGPTAGRVAGALTAMGIDPASVTRIVLTHMHPDHIGGLLAADGAAAFTGASLHVHEADLKFWTDESIAASVPDDSKPFFGLARGVAAAYGGRLAPFSGAADLGGGLSTLEAFGHTPGHSAVRVSSGSDQLMILGDAVAIAAVQFAHPDAGIAFDADGAQAAVTRKAIFDMVSADKIAVAATHLPFPGVGHVEKKDGAYAWVPEHWQVM</sequence>
<evidence type="ECO:0000313" key="7">
    <source>
        <dbReference type="EMBL" id="NBE06135.1"/>
    </source>
</evidence>
<dbReference type="InterPro" id="IPR036866">
    <property type="entry name" value="RibonucZ/Hydroxyglut_hydro"/>
</dbReference>
<feature type="chain" id="PRO_5045617551" evidence="5">
    <location>
        <begin position="31"/>
        <end position="324"/>
    </location>
</feature>
<dbReference type="InterPro" id="IPR051013">
    <property type="entry name" value="MBL_superfamily_lactonases"/>
</dbReference>
<dbReference type="CDD" id="cd07720">
    <property type="entry name" value="OPHC2-like_MBL-fold"/>
    <property type="match status" value="1"/>
</dbReference>
<keyword evidence="2" id="KW-0479">Metal-binding</keyword>
<keyword evidence="4" id="KW-0862">Zinc</keyword>
<feature type="domain" description="Metallo-beta-lactamase" evidence="6">
    <location>
        <begin position="94"/>
        <end position="298"/>
    </location>
</feature>
<name>A0ABW9Y0W9_9RHOB</name>
<comment type="similarity">
    <text evidence="1">Belongs to the metallo-beta-lactamase superfamily.</text>
</comment>
<evidence type="ECO:0000256" key="1">
    <source>
        <dbReference type="ARBA" id="ARBA00007749"/>
    </source>
</evidence>
<keyword evidence="8" id="KW-1185">Reference proteome</keyword>
<reference evidence="8" key="1">
    <citation type="submission" date="2020-01" db="EMBL/GenBank/DDBJ databases">
        <title>Sphingomonas sp. strain CSW-10.</title>
        <authorList>
            <person name="Chen W.-M."/>
        </authorList>
    </citation>
    <scope>NUCLEOTIDE SEQUENCE [LARGE SCALE GENOMIC DNA]</scope>
    <source>
        <strain evidence="8">CCP-1</strain>
    </source>
</reference>
<gene>
    <name evidence="7" type="ORF">GU920_01160</name>
</gene>
<dbReference type="PANTHER" id="PTHR42978">
    <property type="entry name" value="QUORUM-QUENCHING LACTONASE YTNP-RELATED-RELATED"/>
    <property type="match status" value="1"/>
</dbReference>
<dbReference type="EMBL" id="JAAATW010000001">
    <property type="protein sequence ID" value="NBE06135.1"/>
    <property type="molecule type" value="Genomic_DNA"/>
</dbReference>
<dbReference type="SUPFAM" id="SSF56281">
    <property type="entry name" value="Metallo-hydrolase/oxidoreductase"/>
    <property type="match status" value="1"/>
</dbReference>
<evidence type="ECO:0000313" key="8">
    <source>
        <dbReference type="Proteomes" id="UP001517376"/>
    </source>
</evidence>
<dbReference type="PANTHER" id="PTHR42978:SF6">
    <property type="entry name" value="QUORUM-QUENCHING LACTONASE YTNP-RELATED"/>
    <property type="match status" value="1"/>
</dbReference>
<evidence type="ECO:0000256" key="5">
    <source>
        <dbReference type="SAM" id="SignalP"/>
    </source>
</evidence>